<feature type="transmembrane region" description="Helical" evidence="7">
    <location>
        <begin position="187"/>
        <end position="206"/>
    </location>
</feature>
<evidence type="ECO:0000256" key="6">
    <source>
        <dbReference type="SAM" id="MobiDB-lite"/>
    </source>
</evidence>
<accession>A0A367F576</accession>
<keyword evidence="4 7" id="KW-1133">Transmembrane helix</keyword>
<feature type="region of interest" description="Disordered" evidence="6">
    <location>
        <begin position="1"/>
        <end position="21"/>
    </location>
</feature>
<proteinExistence type="predicted"/>
<reference evidence="9 10" key="1">
    <citation type="submission" date="2018-06" db="EMBL/GenBank/DDBJ databases">
        <title>Streptomyces reniochalinae sp. nov. and Streptomyces diacarnus sp. nov. from marine sponges.</title>
        <authorList>
            <person name="Li L."/>
        </authorList>
    </citation>
    <scope>NUCLEOTIDE SEQUENCE [LARGE SCALE GENOMIC DNA]</scope>
    <source>
        <strain evidence="9 10">LHW51701</strain>
    </source>
</reference>
<feature type="transmembrane region" description="Helical" evidence="7">
    <location>
        <begin position="312"/>
        <end position="333"/>
    </location>
</feature>
<dbReference type="PROSITE" id="PS50850">
    <property type="entry name" value="MFS"/>
    <property type="match status" value="1"/>
</dbReference>
<dbReference type="CDD" id="cd17319">
    <property type="entry name" value="MFS_ExuT_GudP_like"/>
    <property type="match status" value="1"/>
</dbReference>
<dbReference type="PANTHER" id="PTHR11662:SF399">
    <property type="entry name" value="FI19708P1-RELATED"/>
    <property type="match status" value="1"/>
</dbReference>
<dbReference type="PANTHER" id="PTHR11662">
    <property type="entry name" value="SOLUTE CARRIER FAMILY 17"/>
    <property type="match status" value="1"/>
</dbReference>
<evidence type="ECO:0000259" key="8">
    <source>
        <dbReference type="PROSITE" id="PS50850"/>
    </source>
</evidence>
<dbReference type="InterPro" id="IPR020846">
    <property type="entry name" value="MFS_dom"/>
</dbReference>
<dbReference type="RefSeq" id="WP_114021677.1">
    <property type="nucleotide sequence ID" value="NZ_QOIN01000039.1"/>
</dbReference>
<sequence length="465" mass="48636">MPTSPSPAPPRGTAAARGGDRPPRFRARWAILAADFMVLGLNYADRAAIGVAAPYIISEFGFSETAFGWILSIFALSYAPFGFLGGWAADRFGPRKAMGWAALAWSVFTAATAAGAGLVSFLVIRILFGAAEGPQATVTAKLMNTWFPKRELGTAVGVANAATPLGGAVGTPIVVAVIEATDGNWRVPFVIFGVIGVLFTVGWFAVVRDTPERHPWVRPAELREIRGAETGKDTADGTAAVGQESGAGGGSAEQGSAALPGMWHYVARPVIWATALAYFGYAWILNVFLTWFPTYLVSERGIDLDQLAVAGAIPWIGGCVGMIAGGVATDWLVRRLGAAATVRRWTIVVCLILTALLFGCIALVGSAGEAVALMAVIVFLLYFTGAQYWTVVAEEVPGPRYGSVAGVVQFIAGCAGFLAPLVTGVVVEHARSWTTAFAIAVVITVSGALLLAVAGRAKTVRESAR</sequence>
<evidence type="ECO:0000256" key="2">
    <source>
        <dbReference type="ARBA" id="ARBA00022475"/>
    </source>
</evidence>
<dbReference type="GO" id="GO:0022857">
    <property type="term" value="F:transmembrane transporter activity"/>
    <property type="evidence" value="ECO:0007669"/>
    <property type="project" value="InterPro"/>
</dbReference>
<evidence type="ECO:0000313" key="10">
    <source>
        <dbReference type="Proteomes" id="UP000252914"/>
    </source>
</evidence>
<feature type="transmembrane region" description="Helical" evidence="7">
    <location>
        <begin position="101"/>
        <end position="128"/>
    </location>
</feature>
<dbReference type="SUPFAM" id="SSF103473">
    <property type="entry name" value="MFS general substrate transporter"/>
    <property type="match status" value="1"/>
</dbReference>
<dbReference type="InterPro" id="IPR036259">
    <property type="entry name" value="MFS_trans_sf"/>
</dbReference>
<feature type="domain" description="Major facilitator superfamily (MFS) profile" evidence="8">
    <location>
        <begin position="31"/>
        <end position="459"/>
    </location>
</feature>
<dbReference type="EMBL" id="QOIN01000039">
    <property type="protein sequence ID" value="RCG24827.1"/>
    <property type="molecule type" value="Genomic_DNA"/>
</dbReference>
<dbReference type="Pfam" id="PF07690">
    <property type="entry name" value="MFS_1"/>
    <property type="match status" value="1"/>
</dbReference>
<dbReference type="Proteomes" id="UP000252914">
    <property type="component" value="Unassembled WGS sequence"/>
</dbReference>
<comment type="caution">
    <text evidence="9">The sequence shown here is derived from an EMBL/GenBank/DDBJ whole genome shotgun (WGS) entry which is preliminary data.</text>
</comment>
<comment type="subcellular location">
    <subcellularLocation>
        <location evidence="1">Cell membrane</location>
        <topology evidence="1">Multi-pass membrane protein</topology>
    </subcellularLocation>
</comment>
<feature type="transmembrane region" description="Helical" evidence="7">
    <location>
        <begin position="29"/>
        <end position="57"/>
    </location>
</feature>
<dbReference type="GO" id="GO:0005886">
    <property type="term" value="C:plasma membrane"/>
    <property type="evidence" value="ECO:0007669"/>
    <property type="project" value="UniProtKB-SubCell"/>
</dbReference>
<name>A0A367F576_9ACTN</name>
<feature type="transmembrane region" description="Helical" evidence="7">
    <location>
        <begin position="370"/>
        <end position="392"/>
    </location>
</feature>
<feature type="compositionally biased region" description="Pro residues" evidence="6">
    <location>
        <begin position="1"/>
        <end position="10"/>
    </location>
</feature>
<feature type="transmembrane region" description="Helical" evidence="7">
    <location>
        <begin position="345"/>
        <end position="364"/>
    </location>
</feature>
<evidence type="ECO:0000256" key="5">
    <source>
        <dbReference type="ARBA" id="ARBA00023136"/>
    </source>
</evidence>
<feature type="transmembrane region" description="Helical" evidence="7">
    <location>
        <begin position="69"/>
        <end position="89"/>
    </location>
</feature>
<feature type="transmembrane region" description="Helical" evidence="7">
    <location>
        <begin position="270"/>
        <end position="292"/>
    </location>
</feature>
<feature type="region of interest" description="Disordered" evidence="6">
    <location>
        <begin position="227"/>
        <end position="253"/>
    </location>
</feature>
<evidence type="ECO:0000256" key="3">
    <source>
        <dbReference type="ARBA" id="ARBA00022692"/>
    </source>
</evidence>
<dbReference type="InterPro" id="IPR050382">
    <property type="entry name" value="MFS_Na/Anion_cotransporter"/>
</dbReference>
<keyword evidence="3 7" id="KW-0812">Transmembrane</keyword>
<evidence type="ECO:0000256" key="1">
    <source>
        <dbReference type="ARBA" id="ARBA00004651"/>
    </source>
</evidence>
<keyword evidence="5 7" id="KW-0472">Membrane</keyword>
<dbReference type="InterPro" id="IPR011701">
    <property type="entry name" value="MFS"/>
</dbReference>
<evidence type="ECO:0000256" key="4">
    <source>
        <dbReference type="ARBA" id="ARBA00022989"/>
    </source>
</evidence>
<keyword evidence="10" id="KW-1185">Reference proteome</keyword>
<dbReference type="PIRSF" id="PIRSF002808">
    <property type="entry name" value="Hexose_phosphate_transp"/>
    <property type="match status" value="1"/>
</dbReference>
<dbReference type="Gene3D" id="1.20.1250.20">
    <property type="entry name" value="MFS general substrate transporter like domains"/>
    <property type="match status" value="2"/>
</dbReference>
<feature type="transmembrane region" description="Helical" evidence="7">
    <location>
        <begin position="433"/>
        <end position="455"/>
    </location>
</feature>
<keyword evidence="2" id="KW-1003">Cell membrane</keyword>
<feature type="transmembrane region" description="Helical" evidence="7">
    <location>
        <begin position="404"/>
        <end position="427"/>
    </location>
</feature>
<dbReference type="AlphaFoldDB" id="A0A367F576"/>
<gene>
    <name evidence="9" type="ORF">DTL70_10905</name>
</gene>
<dbReference type="InterPro" id="IPR000849">
    <property type="entry name" value="Sugar_P_transporter"/>
</dbReference>
<protein>
    <submittedName>
        <fullName evidence="9">MFS transporter</fullName>
    </submittedName>
</protein>
<evidence type="ECO:0000256" key="7">
    <source>
        <dbReference type="SAM" id="Phobius"/>
    </source>
</evidence>
<organism evidence="9 10">
    <name type="scientific">Streptomyces diacarni</name>
    <dbReference type="NCBI Taxonomy" id="2800381"/>
    <lineage>
        <taxon>Bacteria</taxon>
        <taxon>Bacillati</taxon>
        <taxon>Actinomycetota</taxon>
        <taxon>Actinomycetes</taxon>
        <taxon>Kitasatosporales</taxon>
        <taxon>Streptomycetaceae</taxon>
        <taxon>Streptomyces</taxon>
    </lineage>
</organism>
<evidence type="ECO:0000313" key="9">
    <source>
        <dbReference type="EMBL" id="RCG24827.1"/>
    </source>
</evidence>